<proteinExistence type="inferred from homology"/>
<dbReference type="RefSeq" id="WP_019278449.1">
    <property type="nucleotide sequence ID" value="NZ_LGVO01000005.1"/>
</dbReference>
<gene>
    <name evidence="3" type="ORF">ADU74_03405</name>
</gene>
<accession>A0A9Q1ZCY2</accession>
<dbReference type="InterPro" id="IPR009057">
    <property type="entry name" value="Homeodomain-like_sf"/>
</dbReference>
<evidence type="ECO:0000256" key="1">
    <source>
        <dbReference type="ARBA" id="ARBA00038232"/>
    </source>
</evidence>
<dbReference type="InterPro" id="IPR055247">
    <property type="entry name" value="InsJ-like_HTH"/>
</dbReference>
<evidence type="ECO:0000313" key="3">
    <source>
        <dbReference type="EMBL" id="KOA89668.1"/>
    </source>
</evidence>
<sequence>MSKKYSFEIKLKAVNMYLKDGIGSTTIAKQLGLSSNKRVLLWVKRYKEFGETGLEERRGRAKGIDKGRPRKQPLTLEQENEKLRAEVEYLKKLLLIGRL</sequence>
<dbReference type="Proteomes" id="UP000037540">
    <property type="component" value="Unassembled WGS sequence"/>
</dbReference>
<dbReference type="Gene3D" id="1.10.10.10">
    <property type="entry name" value="Winged helix-like DNA-binding domain superfamily/Winged helix DNA-binding domain"/>
    <property type="match status" value="1"/>
</dbReference>
<dbReference type="InterPro" id="IPR052057">
    <property type="entry name" value="IS150/IS1296_orfA-like"/>
</dbReference>
<evidence type="ECO:0000259" key="2">
    <source>
        <dbReference type="Pfam" id="PF13518"/>
    </source>
</evidence>
<dbReference type="InterPro" id="IPR036388">
    <property type="entry name" value="WH-like_DNA-bd_sf"/>
</dbReference>
<dbReference type="OrthoDB" id="9797531at2"/>
<dbReference type="SUPFAM" id="SSF46689">
    <property type="entry name" value="Homeodomain-like"/>
    <property type="match status" value="1"/>
</dbReference>
<dbReference type="AlphaFoldDB" id="A0A9Q1ZCY2"/>
<dbReference type="PANTHER" id="PTHR33795:SF1">
    <property type="entry name" value="INSERTION ELEMENT IS150 PROTEIN INSJ"/>
    <property type="match status" value="1"/>
</dbReference>
<feature type="domain" description="Insertion element IS150 protein InsJ-like helix-turn-helix" evidence="2">
    <location>
        <begin position="10"/>
        <end position="62"/>
    </location>
</feature>
<name>A0A9Q1ZCY2_CLOBO</name>
<dbReference type="EMBL" id="LGVR01000010">
    <property type="protein sequence ID" value="KOA89668.1"/>
    <property type="molecule type" value="Genomic_DNA"/>
</dbReference>
<comment type="caution">
    <text evidence="3">The sequence shown here is derived from an EMBL/GenBank/DDBJ whole genome shotgun (WGS) entry which is preliminary data.</text>
</comment>
<protein>
    <submittedName>
        <fullName evidence="3">Transposase</fullName>
    </submittedName>
</protein>
<dbReference type="Pfam" id="PF13518">
    <property type="entry name" value="HTH_28"/>
    <property type="match status" value="1"/>
</dbReference>
<organism evidence="3 4">
    <name type="scientific">Clostridium botulinum</name>
    <dbReference type="NCBI Taxonomy" id="1491"/>
    <lineage>
        <taxon>Bacteria</taxon>
        <taxon>Bacillati</taxon>
        <taxon>Bacillota</taxon>
        <taxon>Clostridia</taxon>
        <taxon>Eubacteriales</taxon>
        <taxon>Clostridiaceae</taxon>
        <taxon>Clostridium</taxon>
    </lineage>
</organism>
<evidence type="ECO:0000313" key="4">
    <source>
        <dbReference type="Proteomes" id="UP000037540"/>
    </source>
</evidence>
<comment type="similarity">
    <text evidence="1">Belongs to the IS150/IS1296 orfA family.</text>
</comment>
<dbReference type="PANTHER" id="PTHR33795">
    <property type="entry name" value="INSERTION ELEMENT IS150 PROTEIN INSJ"/>
    <property type="match status" value="1"/>
</dbReference>
<reference evidence="3 4" key="1">
    <citation type="submission" date="2015-07" db="EMBL/GenBank/DDBJ databases">
        <title>Draft genome sequences of 17 French Clostridium botulinum group III.</title>
        <authorList>
            <person name="Woudstra C."/>
            <person name="Le Marechal C."/>
            <person name="Souillard R."/>
            <person name="Bayon-Auboyer M.-H."/>
            <person name="Dessouter D."/>
            <person name="Fach P."/>
        </authorList>
    </citation>
    <scope>NUCLEOTIDE SEQUENCE [LARGE SCALE GENOMIC DNA]</scope>
    <source>
        <strain evidence="3 4">12LNRI-CD</strain>
    </source>
</reference>